<keyword evidence="3" id="KW-0812">Transmembrane</keyword>
<keyword evidence="5" id="KW-1185">Reference proteome</keyword>
<evidence type="ECO:0000313" key="4">
    <source>
        <dbReference type="EMBL" id="MST61564.1"/>
    </source>
</evidence>
<comment type="subcellular location">
    <subcellularLocation>
        <location evidence="2">Cytoplasm</location>
    </subcellularLocation>
</comment>
<dbReference type="GO" id="GO:0008360">
    <property type="term" value="P:regulation of cell shape"/>
    <property type="evidence" value="ECO:0007669"/>
    <property type="project" value="UniProtKB-UniRule"/>
</dbReference>
<dbReference type="AlphaFoldDB" id="A0A6N7XDS1"/>
<dbReference type="HAMAP" id="MF_00973">
    <property type="entry name" value="Gluconeogen_factor"/>
    <property type="match status" value="1"/>
</dbReference>
<dbReference type="GO" id="GO:0043743">
    <property type="term" value="F:LPPG:FO 2-phospho-L-lactate transferase activity"/>
    <property type="evidence" value="ECO:0007669"/>
    <property type="project" value="InterPro"/>
</dbReference>
<dbReference type="CDD" id="cd07187">
    <property type="entry name" value="YvcK_like"/>
    <property type="match status" value="1"/>
</dbReference>
<comment type="function">
    <text evidence="2">Required for morphogenesis under gluconeogenic growth conditions.</text>
</comment>
<keyword evidence="3" id="KW-1133">Transmembrane helix</keyword>
<keyword evidence="3" id="KW-0472">Membrane</keyword>
<sequence length="383" mass="41845">MQINLSGLEMILALLAFLGVISFIIAFYVIYRFILLYKKTVDQNQITIETIQKNKFEPKIVVIGGGTGQSVFLRGLKHTTKNITAIVTVADDGGGSGALREDLGMLPPGDIRNCLLALANIEPTMNEVMQYRFSDGALKGQSFGNLFIAAMTGLYDNFETAVYKMSQIFAITGKVLPVTMEDINLVAELENGEKIVGESNIPSAARRAKSKIKKMSLDKENAKPLDEVITSIKEADAIVIGPGSLYTSILPNILVDGVVDALSSSTAPKIYICNIMTQPGETDGKDVVDHVKVLLDHAGVNFIDYVIVNNEELPVGVFERYAKDGAKLILLDEKQRECLGLSGIACLEQKLIEIRSGYIRHDADLLSNVVMKIAIKHSYNTDL</sequence>
<accession>A0A6N7XDS1</accession>
<dbReference type="InterPro" id="IPR038136">
    <property type="entry name" value="CofD-like_dom_sf"/>
</dbReference>
<dbReference type="PANTHER" id="PTHR30135">
    <property type="entry name" value="UNCHARACTERIZED PROTEIN YVCK-RELATED"/>
    <property type="match status" value="1"/>
</dbReference>
<dbReference type="InterPro" id="IPR002882">
    <property type="entry name" value="CofD"/>
</dbReference>
<organism evidence="4 5">
    <name type="scientific">Peptostreptococcus porci</name>
    <dbReference type="NCBI Taxonomy" id="2652282"/>
    <lineage>
        <taxon>Bacteria</taxon>
        <taxon>Bacillati</taxon>
        <taxon>Bacillota</taxon>
        <taxon>Clostridia</taxon>
        <taxon>Peptostreptococcales</taxon>
        <taxon>Peptostreptococcaceae</taxon>
        <taxon>Peptostreptococcus</taxon>
    </lineage>
</organism>
<dbReference type="EMBL" id="VUNE01000001">
    <property type="protein sequence ID" value="MST61564.1"/>
    <property type="molecule type" value="Genomic_DNA"/>
</dbReference>
<dbReference type="GO" id="GO:0005737">
    <property type="term" value="C:cytoplasm"/>
    <property type="evidence" value="ECO:0007669"/>
    <property type="project" value="UniProtKB-SubCell"/>
</dbReference>
<keyword evidence="1 2" id="KW-0963">Cytoplasm</keyword>
<dbReference type="PANTHER" id="PTHR30135:SF3">
    <property type="entry name" value="GLUCONEOGENESIS FACTOR-RELATED"/>
    <property type="match status" value="1"/>
</dbReference>
<gene>
    <name evidence="4" type="ORF">FYJ71_01010</name>
</gene>
<name>A0A6N7XDS1_9FIRM</name>
<dbReference type="RefSeq" id="WP_154536993.1">
    <property type="nucleotide sequence ID" value="NZ_VUNE01000001.1"/>
</dbReference>
<dbReference type="InterPro" id="IPR010119">
    <property type="entry name" value="Gluconeogen_factor"/>
</dbReference>
<reference evidence="4 5" key="1">
    <citation type="submission" date="2019-08" db="EMBL/GenBank/DDBJ databases">
        <title>In-depth cultivation of the pig gut microbiome towards novel bacterial diversity and tailored functional studies.</title>
        <authorList>
            <person name="Wylensek D."/>
            <person name="Hitch T.C.A."/>
            <person name="Clavel T."/>
        </authorList>
    </citation>
    <scope>NUCLEOTIDE SEQUENCE [LARGE SCALE GENOMIC DNA]</scope>
    <source>
        <strain evidence="4 5">WCA-SAB-591-4A-A</strain>
    </source>
</reference>
<evidence type="ECO:0000256" key="2">
    <source>
        <dbReference type="HAMAP-Rule" id="MF_00973"/>
    </source>
</evidence>
<evidence type="ECO:0000256" key="1">
    <source>
        <dbReference type="ARBA" id="ARBA00022490"/>
    </source>
</evidence>
<protein>
    <recommendedName>
        <fullName evidence="2">Putative gluconeogenesis factor</fullName>
    </recommendedName>
</protein>
<evidence type="ECO:0000256" key="3">
    <source>
        <dbReference type="SAM" id="Phobius"/>
    </source>
</evidence>
<dbReference type="Pfam" id="PF01933">
    <property type="entry name" value="CofD"/>
    <property type="match status" value="1"/>
</dbReference>
<proteinExistence type="inferred from homology"/>
<feature type="transmembrane region" description="Helical" evidence="3">
    <location>
        <begin position="12"/>
        <end position="31"/>
    </location>
</feature>
<comment type="caution">
    <text evidence="4">The sequence shown here is derived from an EMBL/GenBank/DDBJ whole genome shotgun (WGS) entry which is preliminary data.</text>
</comment>
<dbReference type="Proteomes" id="UP000440713">
    <property type="component" value="Unassembled WGS sequence"/>
</dbReference>
<comment type="similarity">
    <text evidence="2">Belongs to the gluconeogenesis factor family.</text>
</comment>
<evidence type="ECO:0000313" key="5">
    <source>
        <dbReference type="Proteomes" id="UP000440713"/>
    </source>
</evidence>
<dbReference type="Gene3D" id="3.40.50.10680">
    <property type="entry name" value="CofD-like domains"/>
    <property type="match status" value="1"/>
</dbReference>
<dbReference type="NCBIfam" id="TIGR01826">
    <property type="entry name" value="CofD_related"/>
    <property type="match status" value="1"/>
</dbReference>
<dbReference type="SUPFAM" id="SSF142338">
    <property type="entry name" value="CofD-like"/>
    <property type="match status" value="1"/>
</dbReference>